<evidence type="ECO:0000313" key="2">
    <source>
        <dbReference type="Proteomes" id="UP000007882"/>
    </source>
</evidence>
<gene>
    <name evidence="1" type="ordered locus">AMIS_2580</name>
</gene>
<dbReference type="AlphaFoldDB" id="I0GXJ1"/>
<dbReference type="STRING" id="512565.AMIS_2580"/>
<dbReference type="KEGG" id="ams:AMIS_2580"/>
<accession>I0GXJ1</accession>
<dbReference type="RefSeq" id="WP_014440378.1">
    <property type="nucleotide sequence ID" value="NC_017093.1"/>
</dbReference>
<dbReference type="Proteomes" id="UP000007882">
    <property type="component" value="Chromosome"/>
</dbReference>
<dbReference type="PATRIC" id="fig|512565.3.peg.259"/>
<protein>
    <submittedName>
        <fullName evidence="1">Uncharacterized protein</fullName>
    </submittedName>
</protein>
<reference evidence="1 2" key="1">
    <citation type="submission" date="2012-02" db="EMBL/GenBank/DDBJ databases">
        <title>Complete genome sequence of Actinoplanes missouriensis 431 (= NBRC 102363).</title>
        <authorList>
            <person name="Ohnishi Y."/>
            <person name="Ishikawa J."/>
            <person name="Sekine M."/>
            <person name="Hosoyama A."/>
            <person name="Harada T."/>
            <person name="Narita H."/>
            <person name="Hata T."/>
            <person name="Konno Y."/>
            <person name="Tutikane K."/>
            <person name="Fujita N."/>
            <person name="Horinouchi S."/>
            <person name="Hayakawa M."/>
        </authorList>
    </citation>
    <scope>NUCLEOTIDE SEQUENCE [LARGE SCALE GENOMIC DNA]</scope>
    <source>
        <strain evidence="2">ATCC 14538 / DSM 43046 / CBS 188.64 / JCM 3121 / NBRC 102363 / NCIMB 12654 / NRRL B-3342 / UNCC 431</strain>
    </source>
</reference>
<evidence type="ECO:0000313" key="1">
    <source>
        <dbReference type="EMBL" id="BAL85478.1"/>
    </source>
</evidence>
<organism evidence="1 2">
    <name type="scientific">Actinoplanes missouriensis (strain ATCC 14538 / DSM 43046 / CBS 188.64 / JCM 3121 / NBRC 102363 / NCIMB 12654 / NRRL B-3342 / UNCC 431)</name>
    <dbReference type="NCBI Taxonomy" id="512565"/>
    <lineage>
        <taxon>Bacteria</taxon>
        <taxon>Bacillati</taxon>
        <taxon>Actinomycetota</taxon>
        <taxon>Actinomycetes</taxon>
        <taxon>Micromonosporales</taxon>
        <taxon>Micromonosporaceae</taxon>
        <taxon>Actinoplanes</taxon>
    </lineage>
</organism>
<proteinExistence type="predicted"/>
<dbReference type="EMBL" id="AP012319">
    <property type="protein sequence ID" value="BAL85478.1"/>
    <property type="molecule type" value="Genomic_DNA"/>
</dbReference>
<dbReference type="HOGENOM" id="CLU_2912063_0_0_11"/>
<name>I0GXJ1_ACTM4</name>
<keyword evidence="2" id="KW-1185">Reference proteome</keyword>
<sequence>MREREMYELIEVDPATGNEDQLITTGTLRQVTRAMRDLIADMQEDWECGGAWSWLRIQPAA</sequence>